<organism evidence="1 2">
    <name type="scientific">Coptis chinensis</name>
    <dbReference type="NCBI Taxonomy" id="261450"/>
    <lineage>
        <taxon>Eukaryota</taxon>
        <taxon>Viridiplantae</taxon>
        <taxon>Streptophyta</taxon>
        <taxon>Embryophyta</taxon>
        <taxon>Tracheophyta</taxon>
        <taxon>Spermatophyta</taxon>
        <taxon>Magnoliopsida</taxon>
        <taxon>Ranunculales</taxon>
        <taxon>Ranunculaceae</taxon>
        <taxon>Coptidoideae</taxon>
        <taxon>Coptis</taxon>
    </lineage>
</organism>
<comment type="caution">
    <text evidence="1">The sequence shown here is derived from an EMBL/GenBank/DDBJ whole genome shotgun (WGS) entry which is preliminary data.</text>
</comment>
<dbReference type="Proteomes" id="UP000631114">
    <property type="component" value="Unassembled WGS sequence"/>
</dbReference>
<dbReference type="PANTHER" id="PTHR31197">
    <property type="entry name" value="OS01G0612600 PROTEIN"/>
    <property type="match status" value="1"/>
</dbReference>
<keyword evidence="2" id="KW-1185">Reference proteome</keyword>
<reference evidence="1 2" key="1">
    <citation type="submission" date="2020-10" db="EMBL/GenBank/DDBJ databases">
        <title>The Coptis chinensis genome and diversification of protoberbering-type alkaloids.</title>
        <authorList>
            <person name="Wang B."/>
            <person name="Shu S."/>
            <person name="Song C."/>
            <person name="Liu Y."/>
        </authorList>
    </citation>
    <scope>NUCLEOTIDE SEQUENCE [LARGE SCALE GENOMIC DNA]</scope>
    <source>
        <strain evidence="1">HL-2020</strain>
        <tissue evidence="1">Leaf</tissue>
    </source>
</reference>
<dbReference type="PANTHER" id="PTHR31197:SF5">
    <property type="entry name" value="OS01G0612600 PROTEIN"/>
    <property type="match status" value="1"/>
</dbReference>
<proteinExistence type="predicted"/>
<dbReference type="InterPro" id="IPR012866">
    <property type="entry name" value="DUF1644"/>
</dbReference>
<dbReference type="OrthoDB" id="1747415at2759"/>
<dbReference type="EMBL" id="JADFTS010000008">
    <property type="protein sequence ID" value="KAF9593986.1"/>
    <property type="molecule type" value="Genomic_DNA"/>
</dbReference>
<sequence>MEHFDIRDTCITDYYAQITTSLEDAKTVTNKRVQSVGNGGRNKARSWSRQVHPLFQLWKMLPQGADAILANYPPVLPKRILSKVVPVFQVGVMGIVLGGEHIFPRLGYMTPPACIRHLGLMSLVFAVACASKMTDMKGSTSLGIDDSALYKEWDDALCPICTDHPHNVVLLLCSSFDNGCRPYICDSSFRHSNCLDRFKKYFRSGPSQPDSIFIENPENPRLDTKEGSEIMDVRNKDEVALGMKAAIASKQYGQEDILCPLMADVSMVIIC</sequence>
<protein>
    <submittedName>
        <fullName evidence="1">Uncharacterized protein</fullName>
    </submittedName>
</protein>
<name>A0A835H669_9MAGN</name>
<dbReference type="AlphaFoldDB" id="A0A835H669"/>
<accession>A0A835H669</accession>
<gene>
    <name evidence="1" type="ORF">IFM89_026687</name>
</gene>
<evidence type="ECO:0000313" key="1">
    <source>
        <dbReference type="EMBL" id="KAF9593986.1"/>
    </source>
</evidence>
<evidence type="ECO:0000313" key="2">
    <source>
        <dbReference type="Proteomes" id="UP000631114"/>
    </source>
</evidence>
<dbReference type="Pfam" id="PF07800">
    <property type="entry name" value="DUF1644"/>
    <property type="match status" value="1"/>
</dbReference>